<dbReference type="AlphaFoldDB" id="A0A9P6E504"/>
<accession>A0A9P6E504</accession>
<dbReference type="Pfam" id="PF10021">
    <property type="entry name" value="PARG_cat_microb"/>
    <property type="match status" value="1"/>
</dbReference>
<comment type="caution">
    <text evidence="2">The sequence shown here is derived from an EMBL/GenBank/DDBJ whole genome shotgun (WGS) entry which is preliminary data.</text>
</comment>
<dbReference type="Gene3D" id="3.40.220.10">
    <property type="entry name" value="Leucine Aminopeptidase, subunit E, domain 1"/>
    <property type="match status" value="1"/>
</dbReference>
<feature type="domain" description="Microbial-type PARG catalytic" evidence="1">
    <location>
        <begin position="4"/>
        <end position="95"/>
    </location>
</feature>
<organism evidence="2 3">
    <name type="scientific">Crepidotus variabilis</name>
    <dbReference type="NCBI Taxonomy" id="179855"/>
    <lineage>
        <taxon>Eukaryota</taxon>
        <taxon>Fungi</taxon>
        <taxon>Dikarya</taxon>
        <taxon>Basidiomycota</taxon>
        <taxon>Agaricomycotina</taxon>
        <taxon>Agaricomycetes</taxon>
        <taxon>Agaricomycetidae</taxon>
        <taxon>Agaricales</taxon>
        <taxon>Agaricineae</taxon>
        <taxon>Crepidotaceae</taxon>
        <taxon>Crepidotus</taxon>
    </lineage>
</organism>
<keyword evidence="3" id="KW-1185">Reference proteome</keyword>
<dbReference type="InterPro" id="IPR012664">
    <property type="entry name" value="CHP02452"/>
</dbReference>
<dbReference type="InterPro" id="IPR043472">
    <property type="entry name" value="Macro_dom-like"/>
</dbReference>
<proteinExistence type="predicted"/>
<sequence>TPAQKIGILNFASATKPGGGFLNGARAQEESIARSSSLYLSLTTPTARPFYDIHKKLEKDAERASTSRDNNFKGQLKGMYTHMMIYSPSVVLFKDDEGQWTKPLSVEVVTSPAVNAGEVRKAFAARAAANPSAPAVSSQEVESLILSVMQERMARVLALFEANSIRHVVLGSFGTGVFQNDVESIAGIWREFLMGSQARFKDSFDSVVFAI</sequence>
<dbReference type="NCBIfam" id="TIGR02452">
    <property type="entry name" value="TIGR02452 family protein"/>
    <property type="match status" value="1"/>
</dbReference>
<dbReference type="SUPFAM" id="SSF52949">
    <property type="entry name" value="Macro domain-like"/>
    <property type="match status" value="1"/>
</dbReference>
<evidence type="ECO:0000259" key="1">
    <source>
        <dbReference type="Pfam" id="PF10021"/>
    </source>
</evidence>
<protein>
    <recommendedName>
        <fullName evidence="1">Microbial-type PARG catalytic domain-containing protein</fullName>
    </recommendedName>
</protein>
<feature type="non-terminal residue" evidence="2">
    <location>
        <position position="1"/>
    </location>
</feature>
<dbReference type="PANTHER" id="PTHR35596:SF1">
    <property type="entry name" value="MICROBIAL-TYPE PARG CATALYTIC DOMAIN-CONTAINING PROTEIN"/>
    <property type="match status" value="1"/>
</dbReference>
<gene>
    <name evidence="2" type="ORF">CPB83DRAFT_744096</name>
</gene>
<evidence type="ECO:0000313" key="3">
    <source>
        <dbReference type="Proteomes" id="UP000807306"/>
    </source>
</evidence>
<name>A0A9P6E504_9AGAR</name>
<dbReference type="Proteomes" id="UP000807306">
    <property type="component" value="Unassembled WGS sequence"/>
</dbReference>
<dbReference type="PANTHER" id="PTHR35596">
    <property type="entry name" value="DUF2263 DOMAIN-CONTAINING PROTEIN"/>
    <property type="match status" value="1"/>
</dbReference>
<reference evidence="2" key="1">
    <citation type="submission" date="2020-11" db="EMBL/GenBank/DDBJ databases">
        <authorList>
            <consortium name="DOE Joint Genome Institute"/>
            <person name="Ahrendt S."/>
            <person name="Riley R."/>
            <person name="Andreopoulos W."/>
            <person name="Labutti K."/>
            <person name="Pangilinan J."/>
            <person name="Ruiz-Duenas F.J."/>
            <person name="Barrasa J.M."/>
            <person name="Sanchez-Garcia M."/>
            <person name="Camarero S."/>
            <person name="Miyauchi S."/>
            <person name="Serrano A."/>
            <person name="Linde D."/>
            <person name="Babiker R."/>
            <person name="Drula E."/>
            <person name="Ayuso-Fernandez I."/>
            <person name="Pacheco R."/>
            <person name="Padilla G."/>
            <person name="Ferreira P."/>
            <person name="Barriuso J."/>
            <person name="Kellner H."/>
            <person name="Castanera R."/>
            <person name="Alfaro M."/>
            <person name="Ramirez L."/>
            <person name="Pisabarro A.G."/>
            <person name="Kuo A."/>
            <person name="Tritt A."/>
            <person name="Lipzen A."/>
            <person name="He G."/>
            <person name="Yan M."/>
            <person name="Ng V."/>
            <person name="Cullen D."/>
            <person name="Martin F."/>
            <person name="Rosso M.-N."/>
            <person name="Henrissat B."/>
            <person name="Hibbett D."/>
            <person name="Martinez A.T."/>
            <person name="Grigoriev I.V."/>
        </authorList>
    </citation>
    <scope>NUCLEOTIDE SEQUENCE</scope>
    <source>
        <strain evidence="2">CBS 506.95</strain>
    </source>
</reference>
<dbReference type="PIRSF" id="PIRSF014899">
    <property type="entry name" value="UCP014899"/>
    <property type="match status" value="1"/>
</dbReference>
<feature type="non-terminal residue" evidence="2">
    <location>
        <position position="211"/>
    </location>
</feature>
<dbReference type="InterPro" id="IPR019261">
    <property type="entry name" value="PARG_cat_microbial"/>
</dbReference>
<dbReference type="OrthoDB" id="9985428at2759"/>
<dbReference type="EMBL" id="MU157938">
    <property type="protein sequence ID" value="KAF9522666.1"/>
    <property type="molecule type" value="Genomic_DNA"/>
</dbReference>
<evidence type="ECO:0000313" key="2">
    <source>
        <dbReference type="EMBL" id="KAF9522666.1"/>
    </source>
</evidence>